<dbReference type="EMBL" id="JADWDC010000077">
    <property type="protein sequence ID" value="MCC0179320.1"/>
    <property type="molecule type" value="Genomic_DNA"/>
</dbReference>
<organism evidence="5 6">
    <name type="scientific">Waterburya agarophytonicola KI4</name>
    <dbReference type="NCBI Taxonomy" id="2874699"/>
    <lineage>
        <taxon>Bacteria</taxon>
        <taxon>Bacillati</taxon>
        <taxon>Cyanobacteriota</taxon>
        <taxon>Cyanophyceae</taxon>
        <taxon>Pleurocapsales</taxon>
        <taxon>Hyellaceae</taxon>
        <taxon>Waterburya</taxon>
        <taxon>Waterburya agarophytonicola</taxon>
    </lineage>
</organism>
<dbReference type="GO" id="GO:0071111">
    <property type="term" value="F:cyclic-guanylate-specific phosphodiesterase activity"/>
    <property type="evidence" value="ECO:0007669"/>
    <property type="project" value="InterPro"/>
</dbReference>
<comment type="caution">
    <text evidence="5">The sequence shown here is derived from an EMBL/GenBank/DDBJ whole genome shotgun (WGS) entry which is preliminary data.</text>
</comment>
<dbReference type="GO" id="GO:0000160">
    <property type="term" value="P:phosphorelay signal transduction system"/>
    <property type="evidence" value="ECO:0007669"/>
    <property type="project" value="InterPro"/>
</dbReference>
<dbReference type="PANTHER" id="PTHR33121">
    <property type="entry name" value="CYCLIC DI-GMP PHOSPHODIESTERASE PDEF"/>
    <property type="match status" value="1"/>
</dbReference>
<dbReference type="PANTHER" id="PTHR33121:SF70">
    <property type="entry name" value="SIGNALING PROTEIN YKOW"/>
    <property type="match status" value="1"/>
</dbReference>
<dbReference type="CDD" id="cd00156">
    <property type="entry name" value="REC"/>
    <property type="match status" value="1"/>
</dbReference>
<reference evidence="5" key="1">
    <citation type="journal article" date="2021" name="Antonie Van Leeuwenhoek">
        <title>Draft genome and description of Waterburya agarophytonicola gen. nov. sp. nov. (Pleurocapsales, Cyanobacteria): a seaweed symbiont.</title>
        <authorList>
            <person name="Bonthond G."/>
            <person name="Shalygin S."/>
            <person name="Bayer T."/>
            <person name="Weinberger F."/>
        </authorList>
    </citation>
    <scope>NUCLEOTIDE SEQUENCE</scope>
    <source>
        <strain evidence="5">KI4</strain>
    </source>
</reference>
<dbReference type="InterPro" id="IPR050706">
    <property type="entry name" value="Cyclic-di-GMP_PDE-like"/>
</dbReference>
<dbReference type="Pfam" id="PF00072">
    <property type="entry name" value="Response_reg"/>
    <property type="match status" value="1"/>
</dbReference>
<dbReference type="SUPFAM" id="SSF141868">
    <property type="entry name" value="EAL domain-like"/>
    <property type="match status" value="1"/>
</dbReference>
<dbReference type="Gene3D" id="3.20.20.450">
    <property type="entry name" value="EAL domain"/>
    <property type="match status" value="1"/>
</dbReference>
<feature type="modified residue" description="4-aspartylphosphate" evidence="1">
    <location>
        <position position="58"/>
    </location>
</feature>
<name>A0A964FGT9_9CYAN</name>
<keyword evidence="1" id="KW-0597">Phosphoprotein</keyword>
<gene>
    <name evidence="5" type="ORF">I4641_20365</name>
</gene>
<dbReference type="PROSITE" id="PS50110">
    <property type="entry name" value="RESPONSE_REGULATORY"/>
    <property type="match status" value="1"/>
</dbReference>
<dbReference type="NCBIfam" id="TIGR00254">
    <property type="entry name" value="GGDEF"/>
    <property type="match status" value="1"/>
</dbReference>
<evidence type="ECO:0000313" key="6">
    <source>
        <dbReference type="Proteomes" id="UP000729733"/>
    </source>
</evidence>
<dbReference type="SUPFAM" id="SSF52172">
    <property type="entry name" value="CheY-like"/>
    <property type="match status" value="1"/>
</dbReference>
<dbReference type="InterPro" id="IPR035919">
    <property type="entry name" value="EAL_sf"/>
</dbReference>
<dbReference type="SMART" id="SM00052">
    <property type="entry name" value="EAL"/>
    <property type="match status" value="1"/>
</dbReference>
<accession>A0A964FGT9</accession>
<dbReference type="SMART" id="SM00267">
    <property type="entry name" value="GGDEF"/>
    <property type="match status" value="1"/>
</dbReference>
<evidence type="ECO:0000256" key="1">
    <source>
        <dbReference type="PROSITE-ProRule" id="PRU00169"/>
    </source>
</evidence>
<dbReference type="RefSeq" id="WP_229642419.1">
    <property type="nucleotide sequence ID" value="NZ_JADWDC010000077.1"/>
</dbReference>
<feature type="domain" description="Response regulatory" evidence="2">
    <location>
        <begin position="6"/>
        <end position="123"/>
    </location>
</feature>
<dbReference type="InterPro" id="IPR011006">
    <property type="entry name" value="CheY-like_superfamily"/>
</dbReference>
<dbReference type="Proteomes" id="UP000729733">
    <property type="component" value="Unassembled WGS sequence"/>
</dbReference>
<dbReference type="Gene3D" id="3.30.70.270">
    <property type="match status" value="1"/>
</dbReference>
<dbReference type="InterPro" id="IPR001633">
    <property type="entry name" value="EAL_dom"/>
</dbReference>
<dbReference type="Gene3D" id="3.40.50.2300">
    <property type="match status" value="1"/>
</dbReference>
<evidence type="ECO:0000259" key="3">
    <source>
        <dbReference type="PROSITE" id="PS50883"/>
    </source>
</evidence>
<dbReference type="SUPFAM" id="SSF55073">
    <property type="entry name" value="Nucleotide cyclase"/>
    <property type="match status" value="1"/>
</dbReference>
<dbReference type="CDD" id="cd01948">
    <property type="entry name" value="EAL"/>
    <property type="match status" value="1"/>
</dbReference>
<dbReference type="Pfam" id="PF00990">
    <property type="entry name" value="GGDEF"/>
    <property type="match status" value="1"/>
</dbReference>
<dbReference type="SMART" id="SM00448">
    <property type="entry name" value="REC"/>
    <property type="match status" value="1"/>
</dbReference>
<dbReference type="InterPro" id="IPR000160">
    <property type="entry name" value="GGDEF_dom"/>
</dbReference>
<evidence type="ECO:0000259" key="4">
    <source>
        <dbReference type="PROSITE" id="PS50887"/>
    </source>
</evidence>
<keyword evidence="6" id="KW-1185">Reference proteome</keyword>
<dbReference type="AlphaFoldDB" id="A0A964FGT9"/>
<dbReference type="PROSITE" id="PS50883">
    <property type="entry name" value="EAL"/>
    <property type="match status" value="1"/>
</dbReference>
<dbReference type="InterPro" id="IPR001789">
    <property type="entry name" value="Sig_transdc_resp-reg_receiver"/>
</dbReference>
<dbReference type="CDD" id="cd01949">
    <property type="entry name" value="GGDEF"/>
    <property type="match status" value="1"/>
</dbReference>
<protein>
    <submittedName>
        <fullName evidence="5">EAL domain-containing protein</fullName>
    </submittedName>
</protein>
<dbReference type="InterPro" id="IPR029787">
    <property type="entry name" value="Nucleotide_cyclase"/>
</dbReference>
<proteinExistence type="predicted"/>
<evidence type="ECO:0000259" key="2">
    <source>
        <dbReference type="PROSITE" id="PS50110"/>
    </source>
</evidence>
<dbReference type="PROSITE" id="PS50887">
    <property type="entry name" value="GGDEF"/>
    <property type="match status" value="1"/>
</dbReference>
<feature type="domain" description="EAL" evidence="3">
    <location>
        <begin position="325"/>
        <end position="580"/>
    </location>
</feature>
<dbReference type="Pfam" id="PF00563">
    <property type="entry name" value="EAL"/>
    <property type="match status" value="1"/>
</dbReference>
<sequence length="580" mass="65503">MNKLLRVLIVEDSEDDAELLAIELERGGYEIIHQRVDTKGDMESALKKSLPWDIVLADYSMPKFSAIAALNLLKEWELDLPFVIVSGKIGEDTAVAAMKAGAHDYLVKGKLARLIPAVERELREAVLREEYRAAQQRLRYLAFYDKLTNLPNRTLFIEHLNREIAYCREFKGSLVASESSNLLAVLLLSIDRFRSIKQSLGYQISEQLLTGVARRLEEYIQQENSNIIARVSEDEFAVLVNNIQDEGDILNRAENIYRQLIKPFKIGNSTVCSTVSIGIALNKHNQQQPEKLLQSADTAMQYAKVNFVKTSVLFDEKMQSNAVEKLQLESDLQQAINEKQLFLKYQPIVSLRTGKINCLEALVRWQHNSLGTISPDKFIPISEETGQIIALGQWVLSEACYQLVAWQKSFARDISLTMSINLSRIQIYHPELIPQIDCLLETLNLAGKDLKLEITESTLMENTTAVTKVLEKLKERDIKLCLDDFGTGYSSLSYLRYLPVDTVKIDRSFIGPEINSTNYDIIKAIVNLAHSLGLDVIAEGIETETQRDILKELGCEYGQGYLFAYPLNSGDVLATVSNNQ</sequence>
<dbReference type="InterPro" id="IPR043128">
    <property type="entry name" value="Rev_trsase/Diguanyl_cyclase"/>
</dbReference>
<feature type="domain" description="GGDEF" evidence="4">
    <location>
        <begin position="181"/>
        <end position="317"/>
    </location>
</feature>
<evidence type="ECO:0000313" key="5">
    <source>
        <dbReference type="EMBL" id="MCC0179320.1"/>
    </source>
</evidence>